<dbReference type="RefSeq" id="WP_095372626.1">
    <property type="nucleotide sequence ID" value="NZ_CP022983.1"/>
</dbReference>
<dbReference type="AlphaFoldDB" id="A0A248TLN8"/>
<gene>
    <name evidence="2" type="ORF">CKF48_18215</name>
</gene>
<name>A0A248TLN8_9BACI</name>
<dbReference type="KEGG" id="bko:CKF48_18215"/>
<evidence type="ECO:0000313" key="2">
    <source>
        <dbReference type="EMBL" id="ASV69062.1"/>
    </source>
</evidence>
<feature type="region of interest" description="Disordered" evidence="1">
    <location>
        <begin position="219"/>
        <end position="241"/>
    </location>
</feature>
<feature type="compositionally biased region" description="Low complexity" evidence="1">
    <location>
        <begin position="226"/>
        <end position="241"/>
    </location>
</feature>
<reference evidence="2 3" key="1">
    <citation type="submission" date="2017-08" db="EMBL/GenBank/DDBJ databases">
        <title>Complete Genome Sequence of Bacillus kochii Oregon-R-modENCODE STRAIN BDGP4, isolated from Drosophila melanogaster gut.</title>
        <authorList>
            <person name="Wan K.H."/>
            <person name="Yu C."/>
            <person name="Park S."/>
            <person name="Hammonds A.S."/>
            <person name="Booth B.W."/>
            <person name="Celniker S.E."/>
        </authorList>
    </citation>
    <scope>NUCLEOTIDE SEQUENCE [LARGE SCALE GENOMIC DNA]</scope>
    <source>
        <strain evidence="2 3">BDGP4</strain>
    </source>
</reference>
<proteinExistence type="predicted"/>
<accession>A0A248TLN8</accession>
<dbReference type="EMBL" id="CP022983">
    <property type="protein sequence ID" value="ASV69062.1"/>
    <property type="molecule type" value="Genomic_DNA"/>
</dbReference>
<sequence>MRTITYERLDIDNDENIYKERLNNFPESCPRCNTVQEPKFINAYKLTPLITEAIFKCNKKDCGHLFLSELIYGLDGYILMKSYPKYPETIEFKDEISKLSPLFVEIYNQANEAETLNLNRVAGMGYRKSLEFLIKDYLIKFKHEDEDTIKNASLSTCIKKHLSANIKQVAERATWLGNDETHYHRVWEDRDIEDLKTLIDLSVYWMSSEMDTAKYISEMENRKGKSSPIKQKKSPPTIQQS</sequence>
<organism evidence="2 3">
    <name type="scientific">Cytobacillus kochii</name>
    <dbReference type="NCBI Taxonomy" id="859143"/>
    <lineage>
        <taxon>Bacteria</taxon>
        <taxon>Bacillati</taxon>
        <taxon>Bacillota</taxon>
        <taxon>Bacilli</taxon>
        <taxon>Bacillales</taxon>
        <taxon>Bacillaceae</taxon>
        <taxon>Cytobacillus</taxon>
    </lineage>
</organism>
<protein>
    <recommendedName>
        <fullName evidence="4">DUF4145 domain-containing protein</fullName>
    </recommendedName>
</protein>
<dbReference type="Proteomes" id="UP000215137">
    <property type="component" value="Chromosome"/>
</dbReference>
<evidence type="ECO:0000256" key="1">
    <source>
        <dbReference type="SAM" id="MobiDB-lite"/>
    </source>
</evidence>
<evidence type="ECO:0008006" key="4">
    <source>
        <dbReference type="Google" id="ProtNLM"/>
    </source>
</evidence>
<evidence type="ECO:0000313" key="3">
    <source>
        <dbReference type="Proteomes" id="UP000215137"/>
    </source>
</evidence>
<keyword evidence="3" id="KW-1185">Reference proteome</keyword>
<dbReference type="OrthoDB" id="1092260at2"/>